<gene>
    <name evidence="3" type="ORF">LUZ61_007536</name>
</gene>
<keyword evidence="1" id="KW-1133">Transmembrane helix</keyword>
<keyword evidence="1" id="KW-0472">Membrane</keyword>
<dbReference type="Proteomes" id="UP001210211">
    <property type="component" value="Unassembled WGS sequence"/>
</dbReference>
<keyword evidence="1" id="KW-0812">Transmembrane</keyword>
<feature type="transmembrane region" description="Helical" evidence="1">
    <location>
        <begin position="116"/>
        <end position="133"/>
    </location>
</feature>
<evidence type="ECO:0000256" key="1">
    <source>
        <dbReference type="SAM" id="Phobius"/>
    </source>
</evidence>
<organism evidence="3 4">
    <name type="scientific">Rhynchospora tenuis</name>
    <dbReference type="NCBI Taxonomy" id="198213"/>
    <lineage>
        <taxon>Eukaryota</taxon>
        <taxon>Viridiplantae</taxon>
        <taxon>Streptophyta</taxon>
        <taxon>Embryophyta</taxon>
        <taxon>Tracheophyta</taxon>
        <taxon>Spermatophyta</taxon>
        <taxon>Magnoliopsida</taxon>
        <taxon>Liliopsida</taxon>
        <taxon>Poales</taxon>
        <taxon>Cyperaceae</taxon>
        <taxon>Cyperoideae</taxon>
        <taxon>Rhynchosporeae</taxon>
        <taxon>Rhynchospora</taxon>
    </lineage>
</organism>
<dbReference type="Pfam" id="PF04578">
    <property type="entry name" value="DUF594"/>
    <property type="match status" value="1"/>
</dbReference>
<evidence type="ECO:0000259" key="2">
    <source>
        <dbReference type="Pfam" id="PF13968"/>
    </source>
</evidence>
<dbReference type="PANTHER" id="PTHR31325">
    <property type="entry name" value="OS01G0798800 PROTEIN-RELATED"/>
    <property type="match status" value="1"/>
</dbReference>
<comment type="caution">
    <text evidence="3">The sequence shown here is derived from an EMBL/GenBank/DDBJ whole genome shotgun (WGS) entry which is preliminary data.</text>
</comment>
<proteinExistence type="predicted"/>
<reference evidence="3 4" key="1">
    <citation type="journal article" date="2022" name="Cell">
        <title>Repeat-based holocentromeres influence genome architecture and karyotype evolution.</title>
        <authorList>
            <person name="Hofstatter P.G."/>
            <person name="Thangavel G."/>
            <person name="Lux T."/>
            <person name="Neumann P."/>
            <person name="Vondrak T."/>
            <person name="Novak P."/>
            <person name="Zhang M."/>
            <person name="Costa L."/>
            <person name="Castellani M."/>
            <person name="Scott A."/>
            <person name="Toegelov H."/>
            <person name="Fuchs J."/>
            <person name="Mata-Sucre Y."/>
            <person name="Dias Y."/>
            <person name="Vanzela A.L.L."/>
            <person name="Huettel B."/>
            <person name="Almeida C.C.S."/>
            <person name="Simkova H."/>
            <person name="Souza G."/>
            <person name="Pedrosa-Harand A."/>
            <person name="Macas J."/>
            <person name="Mayer K.F.X."/>
            <person name="Houben A."/>
            <person name="Marques A."/>
        </authorList>
    </citation>
    <scope>NUCLEOTIDE SEQUENCE [LARGE SCALE GENOMIC DNA]</scope>
    <source>
        <strain evidence="3">RhyTen1mFocal</strain>
    </source>
</reference>
<dbReference type="InterPro" id="IPR025315">
    <property type="entry name" value="DUF4220"/>
</dbReference>
<evidence type="ECO:0000313" key="3">
    <source>
        <dbReference type="EMBL" id="KAJ3703831.1"/>
    </source>
</evidence>
<name>A0AAD5ZTN9_9POAL</name>
<feature type="domain" description="DUF4220" evidence="2">
    <location>
        <begin position="63"/>
        <end position="331"/>
    </location>
</feature>
<dbReference type="InterPro" id="IPR007658">
    <property type="entry name" value="DUF594"/>
</dbReference>
<dbReference type="EMBL" id="JAMRDG010000001">
    <property type="protein sequence ID" value="KAJ3703831.1"/>
    <property type="molecule type" value="Genomic_DNA"/>
</dbReference>
<dbReference type="Pfam" id="PF13968">
    <property type="entry name" value="DUF4220"/>
    <property type="match status" value="1"/>
</dbReference>
<protein>
    <recommendedName>
        <fullName evidence="2">DUF4220 domain-containing protein</fullName>
    </recommendedName>
</protein>
<evidence type="ECO:0000313" key="4">
    <source>
        <dbReference type="Proteomes" id="UP001210211"/>
    </source>
</evidence>
<feature type="transmembrane region" description="Helical" evidence="1">
    <location>
        <begin position="13"/>
        <end position="35"/>
    </location>
</feature>
<sequence length="652" mass="74172">MDKNLKSSCTSELGAEVLMVITSFIIATIVLYIVLQEIVLGARFRSHRQKLSDKDAGILLSMAYALFLPLMSYMFSKTKQNDTGRAQVILVWMVFIEVIRVRAGDSMWELRKSAEQLVRLLWVGFLVYGYTPLHGLRMSLFILCTVTFTYEVMKGIAFYIAKDSYLIGRNPKLIHGYVKRVMLQDDLRTTPLSSCDYIVMGEEKHEIALCENGYVLGDKKSNSEGKITIGKVFQFKSCEDEASPLQSTRLRDTCLSFALAKMLRRRFVNLPLDEAGNSKALEFVQEGLINYIGSNKDIHIQESNGETNPIERVFGIIQNELKFVSEFLHNKSYAKNIEQLKIRYSIFDTKAETIFCINVHGTFLAHHLNCVRRKIGRALPTYFHSTNVKECILSTLKDKLERGGQFTNGLIALQRHGMWEHLNPIYRPSEGTTEAILIWHIATTLFHHQEPPTRQSNDPFKERDVALALSSYCHYLVESLPVLLLDEVEWTEKLYEGVREEIFAIDRSSGQEPTRKDRCNYVMGEEVTWDENSVLGTGAKLAKKLVELADPSNDVEGQADKGIQVWTMLCEFWAEILLFNAASDNAKIHEEILEQEELITQLWALLTHAGILTGSQHIQPPNRRTENNEVTGVVTDTHHPNHGSVSNEITEV</sequence>
<accession>A0AAD5ZTN9</accession>
<dbReference type="AlphaFoldDB" id="A0AAD5ZTN9"/>
<feature type="transmembrane region" description="Helical" evidence="1">
    <location>
        <begin position="87"/>
        <end position="104"/>
    </location>
</feature>
<feature type="transmembrane region" description="Helical" evidence="1">
    <location>
        <begin position="56"/>
        <end position="75"/>
    </location>
</feature>
<keyword evidence="4" id="KW-1185">Reference proteome</keyword>